<reference evidence="3" key="1">
    <citation type="submission" date="2019-03" db="EMBL/GenBank/DDBJ databases">
        <title>Lake Tanganyika Metagenome-Assembled Genomes (MAGs).</title>
        <authorList>
            <person name="Tran P."/>
        </authorList>
    </citation>
    <scope>NUCLEOTIDE SEQUENCE</scope>
    <source>
        <strain evidence="3">M_DeepCast_400m_m2_100</strain>
    </source>
</reference>
<keyword evidence="1" id="KW-0378">Hydrolase</keyword>
<dbReference type="AlphaFoldDB" id="A0A937X9X5"/>
<accession>A0A937X9X5</accession>
<organism evidence="3 4">
    <name type="scientific">Eiseniibacteriota bacterium</name>
    <dbReference type="NCBI Taxonomy" id="2212470"/>
    <lineage>
        <taxon>Bacteria</taxon>
        <taxon>Candidatus Eiseniibacteriota</taxon>
    </lineage>
</organism>
<dbReference type="InterPro" id="IPR003010">
    <property type="entry name" value="C-N_Hydrolase"/>
</dbReference>
<dbReference type="InterPro" id="IPR036526">
    <property type="entry name" value="C-N_Hydrolase_sf"/>
</dbReference>
<dbReference type="SUPFAM" id="SSF56317">
    <property type="entry name" value="Carbon-nitrogen hydrolase"/>
    <property type="match status" value="1"/>
</dbReference>
<comment type="caution">
    <text evidence="3">The sequence shown here is derived from an EMBL/GenBank/DDBJ whole genome shotgun (WGS) entry which is preliminary data.</text>
</comment>
<dbReference type="EMBL" id="VGIY01000340">
    <property type="protein sequence ID" value="MBM3318381.1"/>
    <property type="molecule type" value="Genomic_DNA"/>
</dbReference>
<dbReference type="PANTHER" id="PTHR43674">
    <property type="entry name" value="NITRILASE C965.09-RELATED"/>
    <property type="match status" value="1"/>
</dbReference>
<dbReference type="PANTHER" id="PTHR43674:SF2">
    <property type="entry name" value="BETA-UREIDOPROPIONASE"/>
    <property type="match status" value="1"/>
</dbReference>
<evidence type="ECO:0000259" key="2">
    <source>
        <dbReference type="PROSITE" id="PS50263"/>
    </source>
</evidence>
<dbReference type="Proteomes" id="UP000748308">
    <property type="component" value="Unassembled WGS sequence"/>
</dbReference>
<evidence type="ECO:0000256" key="1">
    <source>
        <dbReference type="ARBA" id="ARBA00022801"/>
    </source>
</evidence>
<proteinExistence type="predicted"/>
<protein>
    <submittedName>
        <fullName evidence="3">Acyltransferase</fullName>
    </submittedName>
</protein>
<name>A0A937X9X5_UNCEI</name>
<dbReference type="InterPro" id="IPR050345">
    <property type="entry name" value="Aliph_Amidase/BUP"/>
</dbReference>
<evidence type="ECO:0000313" key="3">
    <source>
        <dbReference type="EMBL" id="MBM3318381.1"/>
    </source>
</evidence>
<feature type="domain" description="CN hydrolase" evidence="2">
    <location>
        <begin position="2"/>
        <end position="206"/>
    </location>
</feature>
<dbReference type="GO" id="GO:0016811">
    <property type="term" value="F:hydrolase activity, acting on carbon-nitrogen (but not peptide) bonds, in linear amides"/>
    <property type="evidence" value="ECO:0007669"/>
    <property type="project" value="TreeGrafter"/>
</dbReference>
<sequence>MIRVAALQTHPLWGEVERNLAEAGRLAEQTPARLHVLPELFNTGYLFRDRAELAPLAETYPDGRTCRFLAALSGDCGSVVAGGFAERAPDGRLYNSAALFDRGRPLGCYRKIHLFDTERRVFDPGDAPPRALDSSCGRLGPMICFDWIFPETARCLALEGARILVHMANLVLPYCQEAMPVRCLENRIFAVTANRVGEERRLGEML</sequence>
<dbReference type="GO" id="GO:0016746">
    <property type="term" value="F:acyltransferase activity"/>
    <property type="evidence" value="ECO:0007669"/>
    <property type="project" value="UniProtKB-KW"/>
</dbReference>
<dbReference type="Gene3D" id="3.60.110.10">
    <property type="entry name" value="Carbon-nitrogen hydrolase"/>
    <property type="match status" value="1"/>
</dbReference>
<dbReference type="Pfam" id="PF00795">
    <property type="entry name" value="CN_hydrolase"/>
    <property type="match status" value="1"/>
</dbReference>
<dbReference type="PROSITE" id="PS50263">
    <property type="entry name" value="CN_HYDROLASE"/>
    <property type="match status" value="1"/>
</dbReference>
<keyword evidence="3" id="KW-0808">Transferase</keyword>
<keyword evidence="3" id="KW-0012">Acyltransferase</keyword>
<feature type="non-terminal residue" evidence="3">
    <location>
        <position position="206"/>
    </location>
</feature>
<evidence type="ECO:0000313" key="4">
    <source>
        <dbReference type="Proteomes" id="UP000748308"/>
    </source>
</evidence>
<gene>
    <name evidence="3" type="ORF">FJY75_11075</name>
</gene>